<dbReference type="InterPro" id="IPR001660">
    <property type="entry name" value="SAM"/>
</dbReference>
<name>T1JT87_TETUR</name>
<dbReference type="SUPFAM" id="SSF47769">
    <property type="entry name" value="SAM/Pointed domain"/>
    <property type="match status" value="1"/>
</dbReference>
<evidence type="ECO:0000259" key="1">
    <source>
        <dbReference type="PROSITE" id="PS50105"/>
    </source>
</evidence>
<evidence type="ECO:0000313" key="3">
    <source>
        <dbReference type="Proteomes" id="UP000015104"/>
    </source>
</evidence>
<dbReference type="STRING" id="32264.T1JT87"/>
<keyword evidence="3" id="KW-1185">Reference proteome</keyword>
<dbReference type="InterPro" id="IPR052268">
    <property type="entry name" value="SAM_domain-containing_protein"/>
</dbReference>
<dbReference type="InterPro" id="IPR013761">
    <property type="entry name" value="SAM/pointed_sf"/>
</dbReference>
<dbReference type="Pfam" id="PF07647">
    <property type="entry name" value="SAM_2"/>
    <property type="match status" value="1"/>
</dbReference>
<sequence>MINREGSTASQSEKKGPKHVVNWNNGDVMKWLKRHCEEYYGLYGHLFLEHEITGRSLVRISEVTLRRMGITDPQHRDEICRIIFKLKLKSDIPELLDLEKKSEH</sequence>
<dbReference type="HOGENOM" id="CLU_172777_0_0_1"/>
<dbReference type="PANTHER" id="PTHR20843">
    <property type="entry name" value="STERILE ALPHA MOTIF DOMAIN CONTAINING PROTEIN 10"/>
    <property type="match status" value="1"/>
</dbReference>
<dbReference type="Gene3D" id="1.10.150.50">
    <property type="entry name" value="Transcription Factor, Ets-1"/>
    <property type="match status" value="1"/>
</dbReference>
<dbReference type="EMBL" id="CAEY01000474">
    <property type="status" value="NOT_ANNOTATED_CDS"/>
    <property type="molecule type" value="Genomic_DNA"/>
</dbReference>
<reference evidence="2" key="2">
    <citation type="submission" date="2015-06" db="UniProtKB">
        <authorList>
            <consortium name="EnsemblMetazoa"/>
        </authorList>
    </citation>
    <scope>IDENTIFICATION</scope>
</reference>
<dbReference type="GO" id="GO:0007169">
    <property type="term" value="P:cell surface receptor protein tyrosine kinase signaling pathway"/>
    <property type="evidence" value="ECO:0007669"/>
    <property type="project" value="TreeGrafter"/>
</dbReference>
<evidence type="ECO:0000313" key="2">
    <source>
        <dbReference type="EnsemblMetazoa" id="tetur01g13240.1"/>
    </source>
</evidence>
<feature type="domain" description="SAM" evidence="1">
    <location>
        <begin position="23"/>
        <end position="89"/>
    </location>
</feature>
<dbReference type="EnsemblMetazoa" id="tetur01g13240.1">
    <property type="protein sequence ID" value="tetur01g13240.1"/>
    <property type="gene ID" value="tetur01g13240"/>
</dbReference>
<dbReference type="PANTHER" id="PTHR20843:SF0">
    <property type="entry name" value="PROTEIN AVEUGLE"/>
    <property type="match status" value="1"/>
</dbReference>
<protein>
    <recommendedName>
        <fullName evidence="1">SAM domain-containing protein</fullName>
    </recommendedName>
</protein>
<dbReference type="eggNOG" id="ENOG502RXXU">
    <property type="taxonomic scope" value="Eukaryota"/>
</dbReference>
<dbReference type="AlphaFoldDB" id="T1JT87"/>
<organism evidence="2 3">
    <name type="scientific">Tetranychus urticae</name>
    <name type="common">Two-spotted spider mite</name>
    <dbReference type="NCBI Taxonomy" id="32264"/>
    <lineage>
        <taxon>Eukaryota</taxon>
        <taxon>Metazoa</taxon>
        <taxon>Ecdysozoa</taxon>
        <taxon>Arthropoda</taxon>
        <taxon>Chelicerata</taxon>
        <taxon>Arachnida</taxon>
        <taxon>Acari</taxon>
        <taxon>Acariformes</taxon>
        <taxon>Trombidiformes</taxon>
        <taxon>Prostigmata</taxon>
        <taxon>Eleutherengona</taxon>
        <taxon>Raphignathae</taxon>
        <taxon>Tetranychoidea</taxon>
        <taxon>Tetranychidae</taxon>
        <taxon>Tetranychus</taxon>
    </lineage>
</organism>
<reference evidence="3" key="1">
    <citation type="submission" date="2011-08" db="EMBL/GenBank/DDBJ databases">
        <authorList>
            <person name="Rombauts S."/>
        </authorList>
    </citation>
    <scope>NUCLEOTIDE SEQUENCE</scope>
    <source>
        <strain evidence="3">London</strain>
    </source>
</reference>
<accession>T1JT87</accession>
<dbReference type="Proteomes" id="UP000015104">
    <property type="component" value="Unassembled WGS sequence"/>
</dbReference>
<dbReference type="SMART" id="SM00454">
    <property type="entry name" value="SAM"/>
    <property type="match status" value="1"/>
</dbReference>
<proteinExistence type="predicted"/>
<dbReference type="GO" id="GO:0009898">
    <property type="term" value="C:cytoplasmic side of plasma membrane"/>
    <property type="evidence" value="ECO:0007669"/>
    <property type="project" value="TreeGrafter"/>
</dbReference>
<dbReference type="PROSITE" id="PS50105">
    <property type="entry name" value="SAM_DOMAIN"/>
    <property type="match status" value="1"/>
</dbReference>